<dbReference type="Gene3D" id="2.30.30.30">
    <property type="match status" value="1"/>
</dbReference>
<dbReference type="PANTHER" id="PTHR30265:SF2">
    <property type="entry name" value="TRANSCRIPTION TERMINATION_ANTITERMINATION PROTEIN NUSG"/>
    <property type="match status" value="1"/>
</dbReference>
<dbReference type="AlphaFoldDB" id="A0A433ESU0"/>
<evidence type="ECO:0000256" key="8">
    <source>
        <dbReference type="SAM" id="MobiDB-lite"/>
    </source>
</evidence>
<dbReference type="GO" id="GO:0032784">
    <property type="term" value="P:regulation of DNA-templated transcription elongation"/>
    <property type="evidence" value="ECO:0007669"/>
    <property type="project" value="InterPro"/>
</dbReference>
<sequence>MTEQNTMTELEANNDNLDNSEDFDDVTKYPGKWYVINCYSGHEDRVRDDLIQRVESLNMKDVVFDIRVVKETVPPKNGKTIEKNVYPGYIFINMIMNDEAWYIVRNTTGVTGFIGSSGRGTKPFPLTDQEAKTMLSKSLAAKKAAAQQGKKVKKVFVANFEVNNYVRILSGTFVDMEGQVTKIDTSKGIATVNLEMFGRLTPTEVDFDQCEKIG</sequence>
<name>A0A433ESU0_9MOLU</name>
<dbReference type="HAMAP" id="MF_00948">
    <property type="entry name" value="NusG"/>
    <property type="match status" value="1"/>
</dbReference>
<evidence type="ECO:0000313" key="12">
    <source>
        <dbReference type="Proteomes" id="UP000274545"/>
    </source>
</evidence>
<feature type="domain" description="KOW" evidence="10">
    <location>
        <begin position="159"/>
        <end position="186"/>
    </location>
</feature>
<dbReference type="InterPro" id="IPR014722">
    <property type="entry name" value="Rib_uL2_dom2"/>
</dbReference>
<dbReference type="InterPro" id="IPR008991">
    <property type="entry name" value="Translation_prot_SH3-like_sf"/>
</dbReference>
<evidence type="ECO:0000256" key="7">
    <source>
        <dbReference type="RuleBase" id="RU000538"/>
    </source>
</evidence>
<protein>
    <recommendedName>
        <fullName evidence="5 6">Transcription termination/antitermination protein NusG</fullName>
    </recommendedName>
</protein>
<organism evidence="11 12">
    <name type="scientific">Spiroplasma poulsonii</name>
    <dbReference type="NCBI Taxonomy" id="2138"/>
    <lineage>
        <taxon>Bacteria</taxon>
        <taxon>Bacillati</taxon>
        <taxon>Mycoplasmatota</taxon>
        <taxon>Mollicutes</taxon>
        <taxon>Entomoplasmatales</taxon>
        <taxon>Spiroplasmataceae</taxon>
        <taxon>Spiroplasma</taxon>
    </lineage>
</organism>
<dbReference type="InterPro" id="IPR005824">
    <property type="entry name" value="KOW"/>
</dbReference>
<dbReference type="SUPFAM" id="SSF82679">
    <property type="entry name" value="N-utilization substance G protein NusG, N-terminal domain"/>
    <property type="match status" value="1"/>
</dbReference>
<dbReference type="SMART" id="SM00739">
    <property type="entry name" value="KOW"/>
    <property type="match status" value="1"/>
</dbReference>
<dbReference type="RefSeq" id="WP_127092317.1">
    <property type="nucleotide sequence ID" value="NZ_RAHC01000001.1"/>
</dbReference>
<dbReference type="NCBIfam" id="TIGR01956">
    <property type="entry name" value="NusG_myco"/>
    <property type="match status" value="1"/>
</dbReference>
<dbReference type="GO" id="GO:0006354">
    <property type="term" value="P:DNA-templated transcription elongation"/>
    <property type="evidence" value="ECO:0007669"/>
    <property type="project" value="UniProtKB-UniRule"/>
</dbReference>
<evidence type="ECO:0000256" key="6">
    <source>
        <dbReference type="NCBIfam" id="TIGR01956"/>
    </source>
</evidence>
<feature type="compositionally biased region" description="Polar residues" evidence="8">
    <location>
        <begin position="1"/>
        <end position="17"/>
    </location>
</feature>
<feature type="region of interest" description="Disordered" evidence="8">
    <location>
        <begin position="1"/>
        <end position="21"/>
    </location>
</feature>
<dbReference type="InterPro" id="IPR006645">
    <property type="entry name" value="NGN-like_dom"/>
</dbReference>
<evidence type="ECO:0000256" key="3">
    <source>
        <dbReference type="ARBA" id="ARBA00023015"/>
    </source>
</evidence>
<dbReference type="GO" id="GO:0031564">
    <property type="term" value="P:transcription antitermination"/>
    <property type="evidence" value="ECO:0007669"/>
    <property type="project" value="UniProtKB-UniRule"/>
</dbReference>
<dbReference type="CDD" id="cd06091">
    <property type="entry name" value="KOW_NusG"/>
    <property type="match status" value="1"/>
</dbReference>
<keyword evidence="1 5" id="KW-0806">Transcription termination</keyword>
<gene>
    <name evidence="5 11" type="primary">nusG</name>
    <name evidence="11" type="ORF">D6D54_00280</name>
</gene>
<dbReference type="InterPro" id="IPR043425">
    <property type="entry name" value="NusG-like"/>
</dbReference>
<dbReference type="SMART" id="SM00738">
    <property type="entry name" value="NGN"/>
    <property type="match status" value="1"/>
</dbReference>
<dbReference type="Pfam" id="PF00467">
    <property type="entry name" value="KOW"/>
    <property type="match status" value="1"/>
</dbReference>
<dbReference type="Gene3D" id="3.30.70.940">
    <property type="entry name" value="NusG, N-terminal domain"/>
    <property type="match status" value="1"/>
</dbReference>
<accession>A0A433ESU0</accession>
<comment type="function">
    <text evidence="5 7">Participates in transcription elongation, termination and antitermination.</text>
</comment>
<dbReference type="PANTHER" id="PTHR30265">
    <property type="entry name" value="RHO-INTERACTING TRANSCRIPTION TERMINATION FACTOR NUSG"/>
    <property type="match status" value="1"/>
</dbReference>
<evidence type="ECO:0000259" key="9">
    <source>
        <dbReference type="SMART" id="SM00738"/>
    </source>
</evidence>
<evidence type="ECO:0000256" key="1">
    <source>
        <dbReference type="ARBA" id="ARBA00022472"/>
    </source>
</evidence>
<dbReference type="EMBL" id="RAHC01000001">
    <property type="protein sequence ID" value="RUP77976.1"/>
    <property type="molecule type" value="Genomic_DNA"/>
</dbReference>
<proteinExistence type="inferred from homology"/>
<dbReference type="InterPro" id="IPR010216">
    <property type="entry name" value="Transcrpt_antiterm_NusG_myco"/>
</dbReference>
<dbReference type="SUPFAM" id="SSF50104">
    <property type="entry name" value="Translation proteins SH3-like domain"/>
    <property type="match status" value="1"/>
</dbReference>
<comment type="similarity">
    <text evidence="5 7">Belongs to the NusG family.</text>
</comment>
<dbReference type="InterPro" id="IPR001062">
    <property type="entry name" value="Transcrpt_antiterm_NusG"/>
</dbReference>
<keyword evidence="2 5" id="KW-0889">Transcription antitermination</keyword>
<reference evidence="11 12" key="1">
    <citation type="journal article" date="2019" name="Genome Biol. Evol.">
        <title>Toxin and genome evolution in a Drosophila defensive symbiosis.</title>
        <authorList>
            <person name="Ballinger M.J."/>
            <person name="Gawryluk R.M."/>
            <person name="Perlman S.J."/>
        </authorList>
    </citation>
    <scope>NUCLEOTIDE SEQUENCE [LARGE SCALE GENOMIC DNA]</scope>
    <source>
        <strain evidence="12">sNeo</strain>
    </source>
</reference>
<dbReference type="Pfam" id="PF02357">
    <property type="entry name" value="NusG"/>
    <property type="match status" value="1"/>
</dbReference>
<feature type="domain" description="NusG-like N-terminal" evidence="9">
    <location>
        <begin position="30"/>
        <end position="138"/>
    </location>
</feature>
<dbReference type="GO" id="GO:0005829">
    <property type="term" value="C:cytosol"/>
    <property type="evidence" value="ECO:0007669"/>
    <property type="project" value="TreeGrafter"/>
</dbReference>
<dbReference type="CDD" id="cd09891">
    <property type="entry name" value="NGN_Bact_1"/>
    <property type="match status" value="1"/>
</dbReference>
<dbReference type="PRINTS" id="PR00338">
    <property type="entry name" value="NUSGTNSCPFCT"/>
</dbReference>
<dbReference type="InterPro" id="IPR047050">
    <property type="entry name" value="NGN"/>
</dbReference>
<dbReference type="NCBIfam" id="TIGR00922">
    <property type="entry name" value="nusG"/>
    <property type="match status" value="1"/>
</dbReference>
<dbReference type="GO" id="GO:0006353">
    <property type="term" value="P:DNA-templated transcription termination"/>
    <property type="evidence" value="ECO:0007669"/>
    <property type="project" value="UniProtKB-UniRule"/>
</dbReference>
<evidence type="ECO:0000313" key="11">
    <source>
        <dbReference type="EMBL" id="RUP77976.1"/>
    </source>
</evidence>
<evidence type="ECO:0000256" key="2">
    <source>
        <dbReference type="ARBA" id="ARBA00022814"/>
    </source>
</evidence>
<evidence type="ECO:0000256" key="4">
    <source>
        <dbReference type="ARBA" id="ARBA00023163"/>
    </source>
</evidence>
<evidence type="ECO:0000256" key="5">
    <source>
        <dbReference type="HAMAP-Rule" id="MF_00948"/>
    </source>
</evidence>
<dbReference type="InterPro" id="IPR036735">
    <property type="entry name" value="NGN_dom_sf"/>
</dbReference>
<keyword evidence="4 5" id="KW-0804">Transcription</keyword>
<evidence type="ECO:0000259" key="10">
    <source>
        <dbReference type="SMART" id="SM00739"/>
    </source>
</evidence>
<keyword evidence="3 5" id="KW-0805">Transcription regulation</keyword>
<comment type="caution">
    <text evidence="11">The sequence shown here is derived from an EMBL/GenBank/DDBJ whole genome shotgun (WGS) entry which is preliminary data.</text>
</comment>
<dbReference type="Proteomes" id="UP000274545">
    <property type="component" value="Unassembled WGS sequence"/>
</dbReference>